<evidence type="ECO:0000259" key="1">
    <source>
        <dbReference type="Pfam" id="PF19995"/>
    </source>
</evidence>
<accession>A0AAE3KR55</accession>
<feature type="domain" description="Inactive STAND" evidence="1">
    <location>
        <begin position="86"/>
        <end position="235"/>
    </location>
</feature>
<name>A0AAE3KR55_9CYAN</name>
<evidence type="ECO:0000313" key="2">
    <source>
        <dbReference type="EMBL" id="MCP2731323.1"/>
    </source>
</evidence>
<keyword evidence="3" id="KW-1185">Reference proteome</keyword>
<dbReference type="Pfam" id="PF19995">
    <property type="entry name" value="iSTAND"/>
    <property type="match status" value="1"/>
</dbReference>
<dbReference type="EMBL" id="JAMZMM010000313">
    <property type="protein sequence ID" value="MCP2731323.1"/>
    <property type="molecule type" value="Genomic_DNA"/>
</dbReference>
<reference evidence="2" key="1">
    <citation type="submission" date="2022-06" db="EMBL/GenBank/DDBJ databases">
        <title>New cyanobacteria of genus Symplocastrum in benthos of Lake Baikal.</title>
        <authorList>
            <person name="Sorokovikova E."/>
            <person name="Tikhonova I."/>
            <person name="Krasnopeev A."/>
            <person name="Evseev P."/>
            <person name="Gladkikh A."/>
            <person name="Belykh O."/>
        </authorList>
    </citation>
    <scope>NUCLEOTIDE SEQUENCE</scope>
    <source>
        <strain evidence="2">BBK-W-15</strain>
    </source>
</reference>
<dbReference type="Proteomes" id="UP001204953">
    <property type="component" value="Unassembled WGS sequence"/>
</dbReference>
<proteinExistence type="predicted"/>
<dbReference type="AlphaFoldDB" id="A0AAE3KR55"/>
<evidence type="ECO:0000313" key="3">
    <source>
        <dbReference type="Proteomes" id="UP001204953"/>
    </source>
</evidence>
<sequence length="335" mass="39634">MASVKASDDGLKIIDKLRKQKGWNKYDDRWVYKSGTSQPSLKKFWQKTRIRISTFQEICQAVGENDWQSITEEFGNNKPRKLQEILYSLNYQSQSRLFEDFWNADGTRKSGCFLVHGKYLSGQELLVNRLFYHEFGSYLQTPHKFTINLPDRLEVYIEDLWQILGEKFGCADRVTDIVESAYNYWEEETIILTFKHLDRLYKTEHQKLLDQFWLPLLERMARVDNKSQSYFLVFLVDNQGMADSWNLNCCQLENWQPYHPLDLKPIESFGKDMLGRWLNKNQNILGELMDNNDMPNILERVWRKSREEGTPELAIAEICSLCGCNWDSIQQSFDL</sequence>
<comment type="caution">
    <text evidence="2">The sequence shown here is derived from an EMBL/GenBank/DDBJ whole genome shotgun (WGS) entry which is preliminary data.</text>
</comment>
<dbReference type="InterPro" id="IPR045475">
    <property type="entry name" value="iSTAND"/>
</dbReference>
<gene>
    <name evidence="2" type="ORF">NJ959_23130</name>
</gene>
<protein>
    <recommendedName>
        <fullName evidence="1">Inactive STAND domain-containing protein</fullName>
    </recommendedName>
</protein>
<organism evidence="2 3">
    <name type="scientific">Limnofasciculus baicalensis BBK-W-15</name>
    <dbReference type="NCBI Taxonomy" id="2699891"/>
    <lineage>
        <taxon>Bacteria</taxon>
        <taxon>Bacillati</taxon>
        <taxon>Cyanobacteriota</taxon>
        <taxon>Cyanophyceae</taxon>
        <taxon>Coleofasciculales</taxon>
        <taxon>Coleofasciculaceae</taxon>
        <taxon>Limnofasciculus</taxon>
        <taxon>Limnofasciculus baicalensis</taxon>
    </lineage>
</organism>